<comment type="similarity">
    <text evidence="3 12">Belongs to the FAD-dependent oxidoreductase 2 family. NadB subfamily.</text>
</comment>
<dbReference type="EC" id="1.4.3.16" evidence="4 11"/>
<dbReference type="SUPFAM" id="SSF46977">
    <property type="entry name" value="Succinate dehydrogenase/fumarate reductase flavoprotein C-terminal domain"/>
    <property type="match status" value="1"/>
</dbReference>
<comment type="pathway">
    <text evidence="2 12">Cofactor biosynthesis; NAD(+) biosynthesis; iminoaspartate from L-aspartate (oxidase route): step 1/1.</text>
</comment>
<keyword evidence="6 12" id="KW-0285">Flavoprotein</keyword>
<comment type="subcellular location">
    <subcellularLocation>
        <location evidence="12">Cytoplasm</location>
    </subcellularLocation>
</comment>
<dbReference type="NCBIfam" id="TIGR00551">
    <property type="entry name" value="nadB"/>
    <property type="match status" value="1"/>
</dbReference>
<sequence length="510" mass="57129">MPDVIIIGSGIVALTVANRLSKHRNVIIFTKSHTKASNSYYAQGGVAAAVAHNDHWQLHYEDTLRAGSYFNHAKNVKLLTSEAKAYISHLLNSGMNFDRDDADKLCLAMEGGHTKRRIWHAGGDATGKELISFMLEQVRGKVHMVENEMAIDLIMQEGRCLGVKTKNQAGELQHYYASVTILATGGCGQLYAYTSNDQTVTGDGLAMAYRVGAVLTDMEFVQFHPTLLYKNKRTLGLVSEAVRGEGAFLQNEKGERFMKDVHELKDMAPRDVVARAIFAQIQQGERVFLNISQVPNFQKRFPNIHKLCNKHHIQLDKQLIPVIPGFHFMMGGIKTDALGQTSLNGLYAVGEVACTGVHGANRIASNSLLEGIVFGNKVAESILSKQEALQPIYENVTHHQVHKAVNLPIKKELHHMMSEKVGVVRHQQELTAMREWLEQYDFLHADLYGLTNEEIEMINMLTVAWLITTSALVREESIGSHYRSDFPNVKTHSIREEIRRDISETKLHLV</sequence>
<proteinExistence type="inferred from homology"/>
<evidence type="ECO:0000256" key="1">
    <source>
        <dbReference type="ARBA" id="ARBA00001974"/>
    </source>
</evidence>
<dbReference type="PRINTS" id="PR00368">
    <property type="entry name" value="FADPNR"/>
</dbReference>
<dbReference type="Proteomes" id="UP000480185">
    <property type="component" value="Unassembled WGS sequence"/>
</dbReference>
<evidence type="ECO:0000259" key="13">
    <source>
        <dbReference type="Pfam" id="PF00890"/>
    </source>
</evidence>
<comment type="cofactor">
    <cofactor evidence="1 12">
        <name>FAD</name>
        <dbReference type="ChEBI" id="CHEBI:57692"/>
    </cofactor>
</comment>
<dbReference type="Gene3D" id="3.90.700.10">
    <property type="entry name" value="Succinate dehydrogenase/fumarate reductase flavoprotein, catalytic domain"/>
    <property type="match status" value="1"/>
</dbReference>
<dbReference type="Pfam" id="PF00890">
    <property type="entry name" value="FAD_binding_2"/>
    <property type="match status" value="1"/>
</dbReference>
<evidence type="ECO:0000256" key="11">
    <source>
        <dbReference type="NCBIfam" id="TIGR00551"/>
    </source>
</evidence>
<dbReference type="InterPro" id="IPR003953">
    <property type="entry name" value="FAD-dep_OxRdtase_2_FAD-bd"/>
</dbReference>
<dbReference type="Gene3D" id="1.20.58.100">
    <property type="entry name" value="Fumarate reductase/succinate dehydrogenase flavoprotein-like, C-terminal domain"/>
    <property type="match status" value="1"/>
</dbReference>
<keyword evidence="7 12" id="KW-0662">Pyridine nucleotide biosynthesis</keyword>
<dbReference type="SUPFAM" id="SSF51905">
    <property type="entry name" value="FAD/NAD(P)-binding domain"/>
    <property type="match status" value="1"/>
</dbReference>
<evidence type="ECO:0000256" key="10">
    <source>
        <dbReference type="ARBA" id="ARBA00048305"/>
    </source>
</evidence>
<evidence type="ECO:0000256" key="2">
    <source>
        <dbReference type="ARBA" id="ARBA00004950"/>
    </source>
</evidence>
<evidence type="ECO:0000259" key="14">
    <source>
        <dbReference type="Pfam" id="PF02910"/>
    </source>
</evidence>
<evidence type="ECO:0000256" key="12">
    <source>
        <dbReference type="RuleBase" id="RU362049"/>
    </source>
</evidence>
<dbReference type="FunFam" id="3.90.700.10:FF:000002">
    <property type="entry name" value="L-aspartate oxidase"/>
    <property type="match status" value="1"/>
</dbReference>
<dbReference type="GO" id="GO:0033765">
    <property type="term" value="F:steroid dehydrogenase activity, acting on the CH-CH group of donors"/>
    <property type="evidence" value="ECO:0007669"/>
    <property type="project" value="UniProtKB-ARBA"/>
</dbReference>
<comment type="caution">
    <text evidence="15">The sequence shown here is derived from an EMBL/GenBank/DDBJ whole genome shotgun (WGS) entry which is preliminary data.</text>
</comment>
<dbReference type="GO" id="GO:0005737">
    <property type="term" value="C:cytoplasm"/>
    <property type="evidence" value="ECO:0007669"/>
    <property type="project" value="UniProtKB-SubCell"/>
</dbReference>
<evidence type="ECO:0000256" key="4">
    <source>
        <dbReference type="ARBA" id="ARBA00012173"/>
    </source>
</evidence>
<dbReference type="Gene3D" id="3.50.50.60">
    <property type="entry name" value="FAD/NAD(P)-binding domain"/>
    <property type="match status" value="1"/>
</dbReference>
<evidence type="ECO:0000256" key="5">
    <source>
        <dbReference type="ARBA" id="ARBA00021901"/>
    </source>
</evidence>
<dbReference type="SUPFAM" id="SSF56425">
    <property type="entry name" value="Succinate dehydrogenase/fumarate reductase flavoprotein, catalytic domain"/>
    <property type="match status" value="1"/>
</dbReference>
<comment type="function">
    <text evidence="12">Catalyzes the oxidation of L-aspartate to iminoaspartate.</text>
</comment>
<comment type="catalytic activity">
    <reaction evidence="10">
        <text>L-aspartate + O2 = iminosuccinate + H2O2</text>
        <dbReference type="Rhea" id="RHEA:25876"/>
        <dbReference type="ChEBI" id="CHEBI:15379"/>
        <dbReference type="ChEBI" id="CHEBI:16240"/>
        <dbReference type="ChEBI" id="CHEBI:29991"/>
        <dbReference type="ChEBI" id="CHEBI:77875"/>
        <dbReference type="EC" id="1.4.3.16"/>
    </reaction>
    <physiologicalReaction direction="left-to-right" evidence="10">
        <dbReference type="Rhea" id="RHEA:25877"/>
    </physiologicalReaction>
</comment>
<dbReference type="PANTHER" id="PTHR42716:SF2">
    <property type="entry name" value="L-ASPARTATE OXIDASE, CHLOROPLASTIC"/>
    <property type="match status" value="1"/>
</dbReference>
<dbReference type="InterPro" id="IPR037099">
    <property type="entry name" value="Fum_R/Succ_DH_flav-like_C_sf"/>
</dbReference>
<evidence type="ECO:0000256" key="8">
    <source>
        <dbReference type="ARBA" id="ARBA00022827"/>
    </source>
</evidence>
<keyword evidence="16" id="KW-1185">Reference proteome</keyword>
<evidence type="ECO:0000256" key="3">
    <source>
        <dbReference type="ARBA" id="ARBA00008562"/>
    </source>
</evidence>
<keyword evidence="9 12" id="KW-0560">Oxidoreductase</keyword>
<dbReference type="PANTHER" id="PTHR42716">
    <property type="entry name" value="L-ASPARTATE OXIDASE"/>
    <property type="match status" value="1"/>
</dbReference>
<dbReference type="Pfam" id="PF02910">
    <property type="entry name" value="Succ_DH_flav_C"/>
    <property type="match status" value="1"/>
</dbReference>
<dbReference type="UniPathway" id="UPA00253">
    <property type="reaction ID" value="UER00326"/>
</dbReference>
<reference evidence="15 16" key="1">
    <citation type="submission" date="2019-11" db="EMBL/GenBank/DDBJ databases">
        <authorList>
            <person name="Li J."/>
        </authorList>
    </citation>
    <scope>NUCLEOTIDE SEQUENCE [LARGE SCALE GENOMIC DNA]</scope>
    <source>
        <strain evidence="15 16">J4</strain>
    </source>
</reference>
<feature type="domain" description="FAD-dependent oxidoreductase 2 FAD-binding" evidence="13">
    <location>
        <begin position="3"/>
        <end position="368"/>
    </location>
</feature>
<protein>
    <recommendedName>
        <fullName evidence="5 11">L-aspartate oxidase</fullName>
        <ecNumber evidence="4 11">1.4.3.16</ecNumber>
    </recommendedName>
</protein>
<dbReference type="NCBIfam" id="NF005978">
    <property type="entry name" value="PRK08071.1"/>
    <property type="match status" value="1"/>
</dbReference>
<dbReference type="OrthoDB" id="9806724at2"/>
<dbReference type="AlphaFoldDB" id="A0A6G1X4K1"/>
<feature type="domain" description="Fumarate reductase/succinate dehydrogenase flavoprotein-like C-terminal" evidence="14">
    <location>
        <begin position="411"/>
        <end position="488"/>
    </location>
</feature>
<dbReference type="GO" id="GO:0008734">
    <property type="term" value="F:L-aspartate oxidase activity"/>
    <property type="evidence" value="ECO:0007669"/>
    <property type="project" value="UniProtKB-UniRule"/>
</dbReference>
<name>A0A6G1X4K1_9BACI</name>
<accession>A0A6G1X4K1</accession>
<evidence type="ECO:0000256" key="6">
    <source>
        <dbReference type="ARBA" id="ARBA00022630"/>
    </source>
</evidence>
<evidence type="ECO:0000256" key="9">
    <source>
        <dbReference type="ARBA" id="ARBA00023002"/>
    </source>
</evidence>
<dbReference type="InterPro" id="IPR027477">
    <property type="entry name" value="Succ_DH/fumarate_Rdtase_cat_sf"/>
</dbReference>
<dbReference type="InterPro" id="IPR015939">
    <property type="entry name" value="Fum_Rdtase/Succ_DH_flav-like_C"/>
</dbReference>
<dbReference type="RefSeq" id="WP_153727667.1">
    <property type="nucleotide sequence ID" value="NZ_WJNH01000002.1"/>
</dbReference>
<evidence type="ECO:0000256" key="7">
    <source>
        <dbReference type="ARBA" id="ARBA00022642"/>
    </source>
</evidence>
<dbReference type="InterPro" id="IPR005288">
    <property type="entry name" value="NadB"/>
</dbReference>
<dbReference type="InterPro" id="IPR036188">
    <property type="entry name" value="FAD/NAD-bd_sf"/>
</dbReference>
<dbReference type="EMBL" id="WJNH01000002">
    <property type="protein sequence ID" value="MRG85758.1"/>
    <property type="molecule type" value="Genomic_DNA"/>
</dbReference>
<evidence type="ECO:0000313" key="16">
    <source>
        <dbReference type="Proteomes" id="UP000480185"/>
    </source>
</evidence>
<evidence type="ECO:0000313" key="15">
    <source>
        <dbReference type="EMBL" id="MRG85758.1"/>
    </source>
</evidence>
<keyword evidence="8 12" id="KW-0274">FAD</keyword>
<organism evidence="15 16">
    <name type="scientific">Salinibacillus xinjiangensis</name>
    <dbReference type="NCBI Taxonomy" id="1229268"/>
    <lineage>
        <taxon>Bacteria</taxon>
        <taxon>Bacillati</taxon>
        <taxon>Bacillota</taxon>
        <taxon>Bacilli</taxon>
        <taxon>Bacillales</taxon>
        <taxon>Bacillaceae</taxon>
        <taxon>Salinibacillus</taxon>
    </lineage>
</organism>
<dbReference type="GO" id="GO:0034628">
    <property type="term" value="P:'de novo' NAD+ biosynthetic process from L-aspartate"/>
    <property type="evidence" value="ECO:0007669"/>
    <property type="project" value="TreeGrafter"/>
</dbReference>
<gene>
    <name evidence="15" type="primary">nadB</name>
    <name evidence="15" type="ORF">GH754_05340</name>
</gene>